<evidence type="ECO:0000259" key="3">
    <source>
        <dbReference type="Pfam" id="PF14331"/>
    </source>
</evidence>
<feature type="transmembrane region" description="Helical" evidence="2">
    <location>
        <begin position="36"/>
        <end position="56"/>
    </location>
</feature>
<evidence type="ECO:0000313" key="4">
    <source>
        <dbReference type="EMBL" id="QDS87371.1"/>
    </source>
</evidence>
<evidence type="ECO:0000256" key="2">
    <source>
        <dbReference type="SAM" id="Phobius"/>
    </source>
</evidence>
<sequence>MIALLKASLSKIARIALCAFAPIVALRHANDRWQRWGVMAIHLIAALLGIAGLGYVQYAMQLDTLVRSSLPVVRLTWLPLVGCLLYAIAWSAWFVVYTLRMPAEKPLGGGIHSAWQESLHRFTAAGIDVSRTPLYLVLGSPAGGVRDFFSASHTDLVVLPSAEEADQPIQVCGNRDAIYVCCREASLTGNFTRRAAASRQKLLETMGSDGGTGIHRGPAHVWQSGDGTNANPQSPAFAASAHAATEPSFEKASDTGTLTATATLPRTASAGDMAVDRMHETFAQIETLTADEPGQTAKSATILQPRTAKLPMMRLEQSEALELLERLDGLCREIADIRQPFCPINGVVLMLPLDAADCIETADHVGMRIERDLNTIAAATQSSVSAQVVFCDLELCDGGQALLDRFPETQRHRRLGAILPAPPASEPDAGPASVDRAVRWICDELFPPLAYRLMARNLQDAAQDRILRQGNHAIHRVVDTMRQRRDGMSRLLRRSIAATAGNVRLRGCFVAATGAAGATKHAFAEGVIPQILDIQNEVQWLPQRRQRDRWQRRSAAAIYASVAITTCVVMAYLLGWHATN</sequence>
<dbReference type="Pfam" id="PF14331">
    <property type="entry name" value="IcmF-related_N"/>
    <property type="match status" value="1"/>
</dbReference>
<dbReference type="RefSeq" id="WP_145343685.1">
    <property type="nucleotide sequence ID" value="NZ_CP036261.1"/>
</dbReference>
<name>A0A517LXK9_9BACT</name>
<feature type="transmembrane region" description="Helical" evidence="2">
    <location>
        <begin position="76"/>
        <end position="99"/>
    </location>
</feature>
<accession>A0A517LXK9</accession>
<dbReference type="OrthoDB" id="275567at2"/>
<feature type="transmembrane region" description="Helical" evidence="2">
    <location>
        <begin position="554"/>
        <end position="574"/>
    </location>
</feature>
<evidence type="ECO:0000313" key="5">
    <source>
        <dbReference type="Proteomes" id="UP000319557"/>
    </source>
</evidence>
<organism evidence="4 5">
    <name type="scientific">Rosistilla ulvae</name>
    <dbReference type="NCBI Taxonomy" id="1930277"/>
    <lineage>
        <taxon>Bacteria</taxon>
        <taxon>Pseudomonadati</taxon>
        <taxon>Planctomycetota</taxon>
        <taxon>Planctomycetia</taxon>
        <taxon>Pirellulales</taxon>
        <taxon>Pirellulaceae</taxon>
        <taxon>Rosistilla</taxon>
    </lineage>
</organism>
<dbReference type="AlphaFoldDB" id="A0A517LXK9"/>
<protein>
    <recommendedName>
        <fullName evidence="3">Type VI secretion system component TssM1 N-terminal domain-containing protein</fullName>
    </recommendedName>
</protein>
<dbReference type="EMBL" id="CP036261">
    <property type="protein sequence ID" value="QDS87371.1"/>
    <property type="molecule type" value="Genomic_DNA"/>
</dbReference>
<keyword evidence="5" id="KW-1185">Reference proteome</keyword>
<keyword evidence="2" id="KW-0812">Transmembrane</keyword>
<dbReference type="KEGG" id="ruv:EC9_15490"/>
<keyword evidence="2" id="KW-0472">Membrane</keyword>
<feature type="compositionally biased region" description="Polar residues" evidence="1">
    <location>
        <begin position="225"/>
        <end position="234"/>
    </location>
</feature>
<keyword evidence="2" id="KW-1133">Transmembrane helix</keyword>
<dbReference type="Proteomes" id="UP000319557">
    <property type="component" value="Chromosome"/>
</dbReference>
<feature type="region of interest" description="Disordered" evidence="1">
    <location>
        <begin position="206"/>
        <end position="258"/>
    </location>
</feature>
<dbReference type="InterPro" id="IPR025743">
    <property type="entry name" value="TssM1_N"/>
</dbReference>
<evidence type="ECO:0000256" key="1">
    <source>
        <dbReference type="SAM" id="MobiDB-lite"/>
    </source>
</evidence>
<feature type="domain" description="Type VI secretion system component TssM1 N-terminal" evidence="3">
    <location>
        <begin position="329"/>
        <end position="525"/>
    </location>
</feature>
<proteinExistence type="predicted"/>
<reference evidence="4 5" key="1">
    <citation type="submission" date="2019-02" db="EMBL/GenBank/DDBJ databases">
        <title>Deep-cultivation of Planctomycetes and their phenomic and genomic characterization uncovers novel biology.</title>
        <authorList>
            <person name="Wiegand S."/>
            <person name="Jogler M."/>
            <person name="Boedeker C."/>
            <person name="Pinto D."/>
            <person name="Vollmers J."/>
            <person name="Rivas-Marin E."/>
            <person name="Kohn T."/>
            <person name="Peeters S.H."/>
            <person name="Heuer A."/>
            <person name="Rast P."/>
            <person name="Oberbeckmann S."/>
            <person name="Bunk B."/>
            <person name="Jeske O."/>
            <person name="Meyerdierks A."/>
            <person name="Storesund J.E."/>
            <person name="Kallscheuer N."/>
            <person name="Luecker S."/>
            <person name="Lage O.M."/>
            <person name="Pohl T."/>
            <person name="Merkel B.J."/>
            <person name="Hornburger P."/>
            <person name="Mueller R.-W."/>
            <person name="Bruemmer F."/>
            <person name="Labrenz M."/>
            <person name="Spormann A.M."/>
            <person name="Op den Camp H."/>
            <person name="Overmann J."/>
            <person name="Amann R."/>
            <person name="Jetten M.S.M."/>
            <person name="Mascher T."/>
            <person name="Medema M.H."/>
            <person name="Devos D.P."/>
            <person name="Kaster A.-K."/>
            <person name="Ovreas L."/>
            <person name="Rohde M."/>
            <person name="Galperin M.Y."/>
            <person name="Jogler C."/>
        </authorList>
    </citation>
    <scope>NUCLEOTIDE SEQUENCE [LARGE SCALE GENOMIC DNA]</scope>
    <source>
        <strain evidence="4 5">EC9</strain>
    </source>
</reference>
<gene>
    <name evidence="4" type="ORF">EC9_15490</name>
</gene>